<evidence type="ECO:0000256" key="1">
    <source>
        <dbReference type="SAM" id="Phobius"/>
    </source>
</evidence>
<protein>
    <recommendedName>
        <fullName evidence="4">Dolichyl-phosphate-mannose-protein mannosyltransferase</fullName>
    </recommendedName>
</protein>
<keyword evidence="1" id="KW-0472">Membrane</keyword>
<gene>
    <name evidence="2" type="ORF">SAMN05421819_3312</name>
</gene>
<proteinExistence type="predicted"/>
<organism evidence="2 3">
    <name type="scientific">Bryocella elongata</name>
    <dbReference type="NCBI Taxonomy" id="863522"/>
    <lineage>
        <taxon>Bacteria</taxon>
        <taxon>Pseudomonadati</taxon>
        <taxon>Acidobacteriota</taxon>
        <taxon>Terriglobia</taxon>
        <taxon>Terriglobales</taxon>
        <taxon>Acidobacteriaceae</taxon>
        <taxon>Bryocella</taxon>
    </lineage>
</organism>
<keyword evidence="1" id="KW-0812">Transmembrane</keyword>
<feature type="transmembrane region" description="Helical" evidence="1">
    <location>
        <begin position="12"/>
        <end position="32"/>
    </location>
</feature>
<feature type="transmembrane region" description="Helical" evidence="1">
    <location>
        <begin position="186"/>
        <end position="205"/>
    </location>
</feature>
<dbReference type="Proteomes" id="UP000236728">
    <property type="component" value="Unassembled WGS sequence"/>
</dbReference>
<feature type="transmembrane region" description="Helical" evidence="1">
    <location>
        <begin position="225"/>
        <end position="243"/>
    </location>
</feature>
<evidence type="ECO:0000313" key="3">
    <source>
        <dbReference type="Proteomes" id="UP000236728"/>
    </source>
</evidence>
<keyword evidence="1" id="KW-1133">Transmembrane helix</keyword>
<feature type="transmembrane region" description="Helical" evidence="1">
    <location>
        <begin position="274"/>
        <end position="292"/>
    </location>
</feature>
<reference evidence="2 3" key="1">
    <citation type="submission" date="2016-10" db="EMBL/GenBank/DDBJ databases">
        <authorList>
            <person name="de Groot N.N."/>
        </authorList>
    </citation>
    <scope>NUCLEOTIDE SEQUENCE [LARGE SCALE GENOMIC DNA]</scope>
    <source>
        <strain evidence="2 3">DSM 22489</strain>
    </source>
</reference>
<dbReference type="AlphaFoldDB" id="A0A1H6AX96"/>
<name>A0A1H6AX96_9BACT</name>
<dbReference type="EMBL" id="FNVA01000006">
    <property type="protein sequence ID" value="SEG52707.1"/>
    <property type="molecule type" value="Genomic_DNA"/>
</dbReference>
<feature type="transmembrane region" description="Helical" evidence="1">
    <location>
        <begin position="94"/>
        <end position="113"/>
    </location>
</feature>
<evidence type="ECO:0000313" key="2">
    <source>
        <dbReference type="EMBL" id="SEG52707.1"/>
    </source>
</evidence>
<accession>A0A1H6AX96</accession>
<sequence length="493" mass="56494">MTSPDTRRWQDKLFSLPVTMGYALAALVFIVTPRSMSDPDIWWHLRDAQILLQTHHFITEDIFSSTALHAAWMNHEWIAELPYYWGWTVAGGKGVWFVNAVAIAIVTVGIYLVSYRRSKSAVGSFLVTLAGMFLSSVSYGPRTLLFGWMCLLAEMYILECVYDKENPRPAAAWLLPPLYVVWVNTHGSWLIGIALLGIFFATTLFRFQWSAISSRGMDAKTRNTMLGAILASVAALFVNPYGWKLVAYPFNLAFHQKLNIENVEEWKPVDVHTVRGEILLLLLAVAIIWQIYKQREWELHDLAFVGAGLYSALSHSRFLYMFAITAAPAFAMRFPPVKRGENYRPKPLLNIATMVVLTIMAVKQSVLVKDTDTQKAMPLFPVDAVPSLRAMHLQGKVFNSFLWGGYMIWHLRDTPDFIDSRVDIFEYNGTFKDYLDIIRIKDTEKLLDQQKIRYVLFEQDTPLAYFLEHTSRWKVDYLKGNVVLLERTTPLPN</sequence>
<feature type="transmembrane region" description="Helical" evidence="1">
    <location>
        <begin position="120"/>
        <end position="139"/>
    </location>
</feature>
<keyword evidence="3" id="KW-1185">Reference proteome</keyword>
<evidence type="ECO:0008006" key="4">
    <source>
        <dbReference type="Google" id="ProtNLM"/>
    </source>
</evidence>